<feature type="region of interest" description="Disordered" evidence="6">
    <location>
        <begin position="618"/>
        <end position="686"/>
    </location>
</feature>
<evidence type="ECO:0000259" key="9">
    <source>
        <dbReference type="Pfam" id="PF13886"/>
    </source>
</evidence>
<feature type="domain" description="TM7S3/TM198-like" evidence="9">
    <location>
        <begin position="115"/>
        <end position="324"/>
    </location>
</feature>
<feature type="signal peptide" evidence="8">
    <location>
        <begin position="1"/>
        <end position="18"/>
    </location>
</feature>
<evidence type="ECO:0000313" key="11">
    <source>
        <dbReference type="Proteomes" id="UP000054007"/>
    </source>
</evidence>
<evidence type="ECO:0000256" key="3">
    <source>
        <dbReference type="ARBA" id="ARBA00022989"/>
    </source>
</evidence>
<feature type="transmembrane region" description="Helical" evidence="7">
    <location>
        <begin position="197"/>
        <end position="212"/>
    </location>
</feature>
<dbReference type="PANTHER" id="PTHR39469">
    <property type="entry name" value="CHROMOSOME 1, WHOLE GENOME SHOTGUN SEQUENCE"/>
    <property type="match status" value="1"/>
</dbReference>
<feature type="coiled-coil region" evidence="5">
    <location>
        <begin position="320"/>
        <end position="350"/>
    </location>
</feature>
<feature type="transmembrane region" description="Helical" evidence="7">
    <location>
        <begin position="250"/>
        <end position="273"/>
    </location>
</feature>
<feature type="region of interest" description="Disordered" evidence="6">
    <location>
        <begin position="367"/>
        <end position="414"/>
    </location>
</feature>
<gene>
    <name evidence="10" type="ORF">CYLTODRAFT_370112</name>
</gene>
<evidence type="ECO:0000256" key="8">
    <source>
        <dbReference type="SAM" id="SignalP"/>
    </source>
</evidence>
<dbReference type="InterPro" id="IPR025256">
    <property type="entry name" value="TM7S3/TM198-like_dom"/>
</dbReference>
<feature type="transmembrane region" description="Helical" evidence="7">
    <location>
        <begin position="110"/>
        <end position="129"/>
    </location>
</feature>
<accession>A0A0D7BN21</accession>
<dbReference type="Proteomes" id="UP000054007">
    <property type="component" value="Unassembled WGS sequence"/>
</dbReference>
<feature type="compositionally biased region" description="Basic residues" evidence="6">
    <location>
        <begin position="626"/>
        <end position="635"/>
    </location>
</feature>
<name>A0A0D7BN21_9AGAR</name>
<reference evidence="10 11" key="1">
    <citation type="journal article" date="2015" name="Fungal Genet. Biol.">
        <title>Evolution of novel wood decay mechanisms in Agaricales revealed by the genome sequences of Fistulina hepatica and Cylindrobasidium torrendii.</title>
        <authorList>
            <person name="Floudas D."/>
            <person name="Held B.W."/>
            <person name="Riley R."/>
            <person name="Nagy L.G."/>
            <person name="Koehler G."/>
            <person name="Ransdell A.S."/>
            <person name="Younus H."/>
            <person name="Chow J."/>
            <person name="Chiniquy J."/>
            <person name="Lipzen A."/>
            <person name="Tritt A."/>
            <person name="Sun H."/>
            <person name="Haridas S."/>
            <person name="LaButti K."/>
            <person name="Ohm R.A."/>
            <person name="Kues U."/>
            <person name="Blanchette R.A."/>
            <person name="Grigoriev I.V."/>
            <person name="Minto R.E."/>
            <person name="Hibbett D.S."/>
        </authorList>
    </citation>
    <scope>NUCLEOTIDE SEQUENCE [LARGE SCALE GENOMIC DNA]</scope>
    <source>
        <strain evidence="10 11">FP15055 ss-10</strain>
    </source>
</reference>
<proteinExistence type="predicted"/>
<evidence type="ECO:0000256" key="4">
    <source>
        <dbReference type="ARBA" id="ARBA00023136"/>
    </source>
</evidence>
<feature type="transmembrane region" description="Helical" evidence="7">
    <location>
        <begin position="136"/>
        <end position="159"/>
    </location>
</feature>
<evidence type="ECO:0000256" key="1">
    <source>
        <dbReference type="ARBA" id="ARBA00004141"/>
    </source>
</evidence>
<comment type="subcellular location">
    <subcellularLocation>
        <location evidence="1">Membrane</location>
        <topology evidence="1">Multi-pass membrane protein</topology>
    </subcellularLocation>
</comment>
<keyword evidence="5" id="KW-0175">Coiled coil</keyword>
<feature type="transmembrane region" description="Helical" evidence="7">
    <location>
        <begin position="224"/>
        <end position="243"/>
    </location>
</feature>
<keyword evidence="3 7" id="KW-1133">Transmembrane helix</keyword>
<evidence type="ECO:0000256" key="5">
    <source>
        <dbReference type="SAM" id="Coils"/>
    </source>
</evidence>
<keyword evidence="8" id="KW-0732">Signal</keyword>
<feature type="compositionally biased region" description="Basic and acidic residues" evidence="6">
    <location>
        <begin position="457"/>
        <end position="467"/>
    </location>
</feature>
<evidence type="ECO:0000256" key="2">
    <source>
        <dbReference type="ARBA" id="ARBA00022692"/>
    </source>
</evidence>
<dbReference type="EMBL" id="KN880460">
    <property type="protein sequence ID" value="KIY70986.1"/>
    <property type="molecule type" value="Genomic_DNA"/>
</dbReference>
<organism evidence="10 11">
    <name type="scientific">Cylindrobasidium torrendii FP15055 ss-10</name>
    <dbReference type="NCBI Taxonomy" id="1314674"/>
    <lineage>
        <taxon>Eukaryota</taxon>
        <taxon>Fungi</taxon>
        <taxon>Dikarya</taxon>
        <taxon>Basidiomycota</taxon>
        <taxon>Agaricomycotina</taxon>
        <taxon>Agaricomycetes</taxon>
        <taxon>Agaricomycetidae</taxon>
        <taxon>Agaricales</taxon>
        <taxon>Marasmiineae</taxon>
        <taxon>Physalacriaceae</taxon>
        <taxon>Cylindrobasidium</taxon>
    </lineage>
</organism>
<feature type="region of interest" description="Disordered" evidence="6">
    <location>
        <begin position="699"/>
        <end position="811"/>
    </location>
</feature>
<dbReference type="PANTHER" id="PTHR39469:SF1">
    <property type="entry name" value="DUF4203 DOMAIN-CONTAINING PROTEIN"/>
    <property type="match status" value="1"/>
</dbReference>
<feature type="region of interest" description="Disordered" evidence="6">
    <location>
        <begin position="441"/>
        <end position="467"/>
    </location>
</feature>
<dbReference type="AlphaFoldDB" id="A0A0D7BN21"/>
<feature type="compositionally biased region" description="Basic residues" evidence="6">
    <location>
        <begin position="800"/>
        <end position="811"/>
    </location>
</feature>
<keyword evidence="11" id="KW-1185">Reference proteome</keyword>
<feature type="transmembrane region" description="Helical" evidence="7">
    <location>
        <begin position="171"/>
        <end position="192"/>
    </location>
</feature>
<keyword evidence="4 7" id="KW-0472">Membrane</keyword>
<sequence length="811" mass="89050">MRWSWFARGLLLASAVFAQDNNDNSSGSQQSSVSRSQSTSRSVTLSAVTSSVTITTTVRNGNDNNVLTTVVPTTFSATITPTSTSASASAAASASESAAPITLETKVDPAFGVLGAVLIITGLPMAFWGHKNRWTSFFLIGFYTFSLVCIVLILKFGVLDAIHPPSKTVRGMFMLASGIAGIVGGGIAIFFWKGARYLIGAWGGLALGWWIQCFRDGGLITNVGLRWVLYIGCAVVGFVLCTFPKIHYHILLISTAIVGATSVMLGVDCYTTAGLKEFYIWNLGFVRLFPKYTNNGIKFPVEQTMQIELGLMGAIALMGAAVQLRILNTLQQKLKEIQEEQKKRDEEADLSSTAQFGSILKEREAWEKEHGHGRMNSALSNVPLLKDQDSNSSPRFSPATPEWSESGPKRGRYASNVSSFFAPQQVEDDSRGTNGLLTVDLGNDVQNDMPETFMTKDSPEKKKTPAEEAEAKRLQAEIAEIRRSIDVLKSDPSISDPASRRPSFSSRRTLSIGAESALLSPVPASHLRPPRADAPRGRVHSMELDTLANSRMGDSISRPTSVPLRDNMDWDGYVQDRKLLQPPSGVTPPLVPSRISMSPAVFDALELRKRRESAIMDSDDDLPLAKTKRHTHSRSRSGSAQMLDAAAHRYTPPDPTGRSSPGPVHILPPNKNVIAPQPRRPNNGRTHTFEELTERHQAKMKDIQGPVTTAQKEEVELANAKARWERSKALEREAVNKRQAERAAQQEKKGHSADDDKRRHSSQPLSSKRMSTMKVQDWQRHQEAAPAEPAPVPFPDSGNKHQRRKSRDALN</sequence>
<dbReference type="OrthoDB" id="102260at2759"/>
<dbReference type="GO" id="GO:0016020">
    <property type="term" value="C:membrane"/>
    <property type="evidence" value="ECO:0007669"/>
    <property type="project" value="UniProtKB-SubCell"/>
</dbReference>
<keyword evidence="2 7" id="KW-0812">Transmembrane</keyword>
<feature type="compositionally biased region" description="Polar residues" evidence="6">
    <location>
        <begin position="762"/>
        <end position="774"/>
    </location>
</feature>
<evidence type="ECO:0000256" key="6">
    <source>
        <dbReference type="SAM" id="MobiDB-lite"/>
    </source>
</evidence>
<evidence type="ECO:0000313" key="10">
    <source>
        <dbReference type="EMBL" id="KIY70986.1"/>
    </source>
</evidence>
<feature type="compositionally biased region" description="Basic and acidic residues" evidence="6">
    <location>
        <begin position="722"/>
        <end position="758"/>
    </location>
</feature>
<protein>
    <recommendedName>
        <fullName evidence="9">TM7S3/TM198-like domain-containing protein</fullName>
    </recommendedName>
</protein>
<dbReference type="Pfam" id="PF13886">
    <property type="entry name" value="TM7S3_TM198"/>
    <property type="match status" value="1"/>
</dbReference>
<evidence type="ECO:0000256" key="7">
    <source>
        <dbReference type="SAM" id="Phobius"/>
    </source>
</evidence>
<dbReference type="STRING" id="1314674.A0A0D7BN21"/>
<feature type="chain" id="PRO_5002317573" description="TM7S3/TM198-like domain-containing protein" evidence="8">
    <location>
        <begin position="19"/>
        <end position="811"/>
    </location>
</feature>